<dbReference type="InterPro" id="IPR047583">
    <property type="entry name" value="Cas5fv"/>
</dbReference>
<reference evidence="2 3" key="1">
    <citation type="submission" date="2016-11" db="EMBL/GenBank/DDBJ databases">
        <title>Networking in microbes: conjugative elements and plasmids in the genus Alteromonas.</title>
        <authorList>
            <person name="Lopez-Perez M."/>
            <person name="Ramon-Marco N."/>
            <person name="Rodriguez-Valera F."/>
        </authorList>
    </citation>
    <scope>NUCLEOTIDE SEQUENCE [LARGE SCALE GENOMIC DNA]</scope>
    <source>
        <strain evidence="2 3">CP48</strain>
    </source>
</reference>
<sequence length="345" mass="39134">MKIIIEYDSCWRNSFLGGSNNEPVPKKGREFLGSMTNLKKEGNFKFHETTLNTVMGVLNRLIGDQRKLYQARNKLYEQSYYFENLEDKVSFTDKAEKTNEITFIRNMNGSKDQQSFTGMVKADDPVFTSGYSKEFLGVLKLNPSELCDFILDSGFVVNKEVRLSPLYVADLVDEILDMGSVENVNRINEAVELLTNKYSDLVTDKVPTPYIESNGKVKLIRLYSAGLYIQLERLHLRFDMSSSLSPRGSISGFSKRGYNGRRDFMNKYTTGKPKLIWGNPFIKKEKIKGQGEVTSMMTKANGQLEITIDVDRTKGHEIKTLIENAGVSSFYLGKKGLAYVSSIRV</sequence>
<dbReference type="Proteomes" id="UP000182101">
    <property type="component" value="Chromosome"/>
</dbReference>
<proteinExistence type="predicted"/>
<organism evidence="2 3">
    <name type="scientific">Alteromonas mediterranea</name>
    <dbReference type="NCBI Taxonomy" id="314275"/>
    <lineage>
        <taxon>Bacteria</taxon>
        <taxon>Pseudomonadati</taxon>
        <taxon>Pseudomonadota</taxon>
        <taxon>Gammaproteobacteria</taxon>
        <taxon>Alteromonadales</taxon>
        <taxon>Alteromonadaceae</taxon>
        <taxon>Alteromonas/Salinimonas group</taxon>
        <taxon>Alteromonas</taxon>
    </lineage>
</organism>
<dbReference type="EMBL" id="CP018024">
    <property type="protein sequence ID" value="APD89011.1"/>
    <property type="molecule type" value="Genomic_DNA"/>
</dbReference>
<name>A0AAC9NQV5_9ALTE</name>
<evidence type="ECO:0000259" key="1">
    <source>
        <dbReference type="Pfam" id="PF20158"/>
    </source>
</evidence>
<dbReference type="InterPro" id="IPR045374">
    <property type="entry name" value="Cas5fv_helical"/>
</dbReference>
<protein>
    <recommendedName>
        <fullName evidence="1">Cas5fv helical domain-containing protein</fullName>
    </recommendedName>
</protein>
<accession>A0AAC9NQV5</accession>
<dbReference type="RefSeq" id="WP_071958655.1">
    <property type="nucleotide sequence ID" value="NZ_CP018024.1"/>
</dbReference>
<evidence type="ECO:0000313" key="2">
    <source>
        <dbReference type="EMBL" id="APD89011.1"/>
    </source>
</evidence>
<dbReference type="CDD" id="cd21143">
    <property type="entry name" value="Cas5fv"/>
    <property type="match status" value="1"/>
</dbReference>
<gene>
    <name evidence="2" type="ORF">BM524_03825</name>
</gene>
<dbReference type="AlphaFoldDB" id="A0AAC9NQV5"/>
<evidence type="ECO:0000313" key="3">
    <source>
        <dbReference type="Proteomes" id="UP000182101"/>
    </source>
</evidence>
<dbReference type="Pfam" id="PF20158">
    <property type="entry name" value="Cas5fv_helical"/>
    <property type="match status" value="1"/>
</dbReference>
<feature type="domain" description="Cas5fv helical" evidence="1">
    <location>
        <begin position="110"/>
        <end position="274"/>
    </location>
</feature>